<dbReference type="Proteomes" id="UP000275846">
    <property type="component" value="Unassembled WGS sequence"/>
</dbReference>
<reference evidence="1 2" key="2">
    <citation type="submission" date="2018-11" db="EMBL/GenBank/DDBJ databases">
        <authorList>
            <consortium name="Pathogen Informatics"/>
        </authorList>
    </citation>
    <scope>NUCLEOTIDE SEQUENCE [LARGE SCALE GENOMIC DNA]</scope>
    <source>
        <strain evidence="1 2">NST_G2</strain>
    </source>
</reference>
<dbReference type="WBParaSite" id="SSLN_0000802501-mRNA-1">
    <property type="protein sequence ID" value="SSLN_0000802501-mRNA-1"/>
    <property type="gene ID" value="SSLN_0000802501"/>
</dbReference>
<evidence type="ECO:0000313" key="1">
    <source>
        <dbReference type="EMBL" id="VDL94115.1"/>
    </source>
</evidence>
<organism evidence="3">
    <name type="scientific">Schistocephalus solidus</name>
    <name type="common">Tapeworm</name>
    <dbReference type="NCBI Taxonomy" id="70667"/>
    <lineage>
        <taxon>Eukaryota</taxon>
        <taxon>Metazoa</taxon>
        <taxon>Spiralia</taxon>
        <taxon>Lophotrochozoa</taxon>
        <taxon>Platyhelminthes</taxon>
        <taxon>Cestoda</taxon>
        <taxon>Eucestoda</taxon>
        <taxon>Diphyllobothriidea</taxon>
        <taxon>Diphyllobothriidae</taxon>
        <taxon>Schistocephalus</taxon>
    </lineage>
</organism>
<name>A0A183SU32_SCHSO</name>
<evidence type="ECO:0000313" key="2">
    <source>
        <dbReference type="Proteomes" id="UP000275846"/>
    </source>
</evidence>
<reference evidence="3" key="1">
    <citation type="submission" date="2016-06" db="UniProtKB">
        <authorList>
            <consortium name="WormBaseParasite"/>
        </authorList>
    </citation>
    <scope>IDENTIFICATION</scope>
</reference>
<dbReference type="OrthoDB" id="6242354at2759"/>
<proteinExistence type="predicted"/>
<dbReference type="AlphaFoldDB" id="A0A183SU32"/>
<dbReference type="EMBL" id="UYSU01034276">
    <property type="protein sequence ID" value="VDL94115.1"/>
    <property type="molecule type" value="Genomic_DNA"/>
</dbReference>
<gene>
    <name evidence="1" type="ORF">SSLN_LOCUS7730</name>
</gene>
<sequence>MADEYADLKQMLQLMEVLTVKLSKSSMGQSGAAGGSQSLDHIASIITEFLYDPQAHITFDSWYNQYQDLFSVDLAAQDDAWNV</sequence>
<accession>A0A183SU32</accession>
<protein>
    <submittedName>
        <fullName evidence="1 3">Uncharacterized protein</fullName>
    </submittedName>
</protein>
<evidence type="ECO:0000313" key="3">
    <source>
        <dbReference type="WBParaSite" id="SSLN_0000802501-mRNA-1"/>
    </source>
</evidence>
<keyword evidence="2" id="KW-1185">Reference proteome</keyword>